<proteinExistence type="inferred from homology"/>
<evidence type="ECO:0000313" key="10">
    <source>
        <dbReference type="Proteomes" id="UP000007364"/>
    </source>
</evidence>
<comment type="similarity">
    <text evidence="3">Belongs to the peptidase M24B family.</text>
</comment>
<dbReference type="Gene3D" id="3.90.230.10">
    <property type="entry name" value="Creatinase/methionine aminopeptidase superfamily"/>
    <property type="match status" value="1"/>
</dbReference>
<dbReference type="SUPFAM" id="SSF55920">
    <property type="entry name" value="Creatinase/aminopeptidase"/>
    <property type="match status" value="1"/>
</dbReference>
<dbReference type="InterPro" id="IPR000994">
    <property type="entry name" value="Pept_M24"/>
</dbReference>
<dbReference type="RefSeq" id="WP_008991326.1">
    <property type="nucleotide sequence ID" value="NZ_AMSG01000007.1"/>
</dbReference>
<evidence type="ECO:0000259" key="8">
    <source>
        <dbReference type="SMART" id="SM01011"/>
    </source>
</evidence>
<dbReference type="Proteomes" id="UP000007364">
    <property type="component" value="Unassembled WGS sequence"/>
</dbReference>
<dbReference type="GO" id="GO:0005829">
    <property type="term" value="C:cytosol"/>
    <property type="evidence" value="ECO:0007669"/>
    <property type="project" value="TreeGrafter"/>
</dbReference>
<dbReference type="GO" id="GO:0070006">
    <property type="term" value="F:metalloaminopeptidase activity"/>
    <property type="evidence" value="ECO:0007669"/>
    <property type="project" value="InterPro"/>
</dbReference>
<keyword evidence="10" id="KW-1185">Reference proteome</keyword>
<dbReference type="Pfam" id="PF05195">
    <property type="entry name" value="AMP_N"/>
    <property type="match status" value="1"/>
</dbReference>
<dbReference type="SMART" id="SM01011">
    <property type="entry name" value="AMP_N"/>
    <property type="match status" value="1"/>
</dbReference>
<evidence type="ECO:0000256" key="4">
    <source>
        <dbReference type="ARBA" id="ARBA00012574"/>
    </source>
</evidence>
<evidence type="ECO:0000256" key="6">
    <source>
        <dbReference type="ARBA" id="ARBA00022801"/>
    </source>
</evidence>
<sequence>MFSQQVYISRRTELKKNLKKGTVLLPGNGESGMNFKDNWYPFRQDSTLLYYTGINIPDVYFVLDIENDQEILFGNDPTPEEIVWIGPTTPLREFAEASGIKNIKPLSELADYFAKGAPTNKIHYLPPYRSETSVKLHKLLGMPIAEVNSKCSVSLIKAVVKQREVKQLEEVEQLRNAVNITAQMHTYAIQNGRAGKTEKQIAGDLQAIAIGGGGNISFPIILTANGQYLHNHASEKKLIDGELVLCDCGAETAMGYAGDMTRTFPVSERFTELQKQVYNIVLDAHNTAIEALKPGIKFLDVHLLASSRLVEGLKGLGLIKGDTQEAVSKGAHTLFFQCGLGHMMGLDVHDMENLGEPYVGYTDTLKKSDVFGLRSLRLGKELQEGFVITVEPGLYFNPYLIDAWKAEQKLSEFINYSEVEKFKNFGGVRIEEDFLITSTASKLLGDPLAKTVSDVEELINTSK</sequence>
<keyword evidence="7" id="KW-0464">Manganese</keyword>
<dbReference type="Pfam" id="PF00557">
    <property type="entry name" value="Peptidase_M24"/>
    <property type="match status" value="1"/>
</dbReference>
<dbReference type="InterPro" id="IPR007865">
    <property type="entry name" value="Aminopep_P_N"/>
</dbReference>
<dbReference type="GO" id="GO:0030145">
    <property type="term" value="F:manganese ion binding"/>
    <property type="evidence" value="ECO:0007669"/>
    <property type="project" value="InterPro"/>
</dbReference>
<evidence type="ECO:0000256" key="1">
    <source>
        <dbReference type="ARBA" id="ARBA00001424"/>
    </source>
</evidence>
<dbReference type="OrthoDB" id="9806388at2"/>
<dbReference type="AlphaFoldDB" id="K2Q3Q8"/>
<keyword evidence="9" id="KW-0031">Aminopeptidase</keyword>
<evidence type="ECO:0000313" key="9">
    <source>
        <dbReference type="EMBL" id="EKF55501.1"/>
    </source>
</evidence>
<dbReference type="CDD" id="cd01087">
    <property type="entry name" value="Prolidase"/>
    <property type="match status" value="1"/>
</dbReference>
<comment type="catalytic activity">
    <reaction evidence="1">
        <text>Release of any N-terminal amino acid, including proline, that is linked to proline, even from a dipeptide or tripeptide.</text>
        <dbReference type="EC" id="3.4.11.9"/>
    </reaction>
</comment>
<dbReference type="InterPro" id="IPR052433">
    <property type="entry name" value="X-Pro_dipept-like"/>
</dbReference>
<evidence type="ECO:0000256" key="2">
    <source>
        <dbReference type="ARBA" id="ARBA00001936"/>
    </source>
</evidence>
<evidence type="ECO:0000256" key="3">
    <source>
        <dbReference type="ARBA" id="ARBA00008766"/>
    </source>
</evidence>
<dbReference type="PANTHER" id="PTHR43226:SF4">
    <property type="entry name" value="XAA-PRO AMINOPEPTIDASE 3"/>
    <property type="match status" value="1"/>
</dbReference>
<dbReference type="eggNOG" id="COG0006">
    <property type="taxonomic scope" value="Bacteria"/>
</dbReference>
<dbReference type="EMBL" id="AMSG01000007">
    <property type="protein sequence ID" value="EKF55501.1"/>
    <property type="molecule type" value="Genomic_DNA"/>
</dbReference>
<keyword evidence="6" id="KW-0378">Hydrolase</keyword>
<evidence type="ECO:0000256" key="5">
    <source>
        <dbReference type="ARBA" id="ARBA00022723"/>
    </source>
</evidence>
<comment type="caution">
    <text evidence="9">The sequence shown here is derived from an EMBL/GenBank/DDBJ whole genome shotgun (WGS) entry which is preliminary data.</text>
</comment>
<dbReference type="GO" id="GO:0006508">
    <property type="term" value="P:proteolysis"/>
    <property type="evidence" value="ECO:0007669"/>
    <property type="project" value="TreeGrafter"/>
</dbReference>
<name>K2Q3Q8_9FLAO</name>
<organism evidence="9 10">
    <name type="scientific">Galbibacter marinus</name>
    <dbReference type="NCBI Taxonomy" id="555500"/>
    <lineage>
        <taxon>Bacteria</taxon>
        <taxon>Pseudomonadati</taxon>
        <taxon>Bacteroidota</taxon>
        <taxon>Flavobacteriia</taxon>
        <taxon>Flavobacteriales</taxon>
        <taxon>Flavobacteriaceae</taxon>
        <taxon>Galbibacter</taxon>
    </lineage>
</organism>
<dbReference type="InterPro" id="IPR036005">
    <property type="entry name" value="Creatinase/aminopeptidase-like"/>
</dbReference>
<dbReference type="SUPFAM" id="SSF53092">
    <property type="entry name" value="Creatinase/prolidase N-terminal domain"/>
    <property type="match status" value="1"/>
</dbReference>
<comment type="cofactor">
    <cofactor evidence="2">
        <name>Mn(2+)</name>
        <dbReference type="ChEBI" id="CHEBI:29035"/>
    </cofactor>
</comment>
<dbReference type="InterPro" id="IPR029149">
    <property type="entry name" value="Creatin/AminoP/Spt16_N"/>
</dbReference>
<accession>K2Q3Q8</accession>
<reference evidence="9 10" key="1">
    <citation type="journal article" date="2012" name="J. Bacteriol.">
        <title>Genome Sequence of Galbibacter marinum Type Strain ck-I2-15.</title>
        <authorList>
            <person name="Lai Q."/>
            <person name="Li C."/>
            <person name="Shao Z."/>
        </authorList>
    </citation>
    <scope>NUCLEOTIDE SEQUENCE [LARGE SCALE GENOMIC DNA]</scope>
    <source>
        <strain evidence="10">ck-I2-15</strain>
    </source>
</reference>
<dbReference type="Gene3D" id="3.40.350.10">
    <property type="entry name" value="Creatinase/prolidase N-terminal domain"/>
    <property type="match status" value="1"/>
</dbReference>
<feature type="domain" description="Aminopeptidase P N-terminal" evidence="8">
    <location>
        <begin position="2"/>
        <end position="133"/>
    </location>
</feature>
<dbReference type="PANTHER" id="PTHR43226">
    <property type="entry name" value="XAA-PRO AMINOPEPTIDASE 3"/>
    <property type="match status" value="1"/>
</dbReference>
<evidence type="ECO:0000256" key="7">
    <source>
        <dbReference type="ARBA" id="ARBA00023211"/>
    </source>
</evidence>
<dbReference type="STRING" id="555500.I215_07322"/>
<protein>
    <recommendedName>
        <fullName evidence="4">Xaa-Pro aminopeptidase</fullName>
        <ecNumber evidence="4">3.4.11.9</ecNumber>
    </recommendedName>
</protein>
<gene>
    <name evidence="9" type="ORF">I215_07322</name>
</gene>
<keyword evidence="9" id="KW-0645">Protease</keyword>
<dbReference type="EC" id="3.4.11.9" evidence="4"/>
<dbReference type="PATRIC" id="fig|555500.3.peg.1517"/>
<keyword evidence="5" id="KW-0479">Metal-binding</keyword>